<accession>A0A0F2TCQ1</accession>
<comment type="caution">
    <text evidence="1">The sequence shown here is derived from an EMBL/GenBank/DDBJ whole genome shotgun (WGS) entry which is preliminary data.</text>
</comment>
<evidence type="ECO:0000313" key="2">
    <source>
        <dbReference type="Proteomes" id="UP000033699"/>
    </source>
</evidence>
<name>A0A0F2TCQ1_STRR3</name>
<reference evidence="1 2" key="1">
    <citation type="submission" date="2015-02" db="EMBL/GenBank/DDBJ databases">
        <authorList>
            <person name="Ju K.-S."/>
            <person name="Doroghazi J.R."/>
            <person name="Metcalf W."/>
        </authorList>
    </citation>
    <scope>NUCLEOTIDE SEQUENCE [LARGE SCALE GENOMIC DNA]</scope>
    <source>
        <strain evidence="1 2">ATCC 31215</strain>
    </source>
</reference>
<evidence type="ECO:0000313" key="1">
    <source>
        <dbReference type="EMBL" id="KJS60100.1"/>
    </source>
</evidence>
<dbReference type="InterPro" id="IPR035965">
    <property type="entry name" value="PAS-like_dom_sf"/>
</dbReference>
<dbReference type="OrthoDB" id="3691841at2"/>
<keyword evidence="2" id="KW-1185">Reference proteome</keyword>
<sequence>MTGTTNGFPTNAQLIDVIGDSSVGIAVTDGAGAVVLHNKALSVLMGGEASHLGGRIAVDGAEDGLAHLLGLLAEQDRIEHVKVTLRNTGGHARTAYVNAVRVGEGDGARIHWVSRPELGKRLPVSSTSAEDQNASDAAAWIRSVDEAAHPSLAPSEDKVDVMREFYQVAPVAIHLIGVNGGVMHANPADIALVEYTETPGEYVGQHIRRIYEDQGLLDDFLARWDEDSPIINFRANFVTKDGAPRPVLIFSTAQAAGGSVNNTRCFVFNDPEPGRDRDTVSAFGWPA</sequence>
<dbReference type="SUPFAM" id="SSF55785">
    <property type="entry name" value="PYP-like sensor domain (PAS domain)"/>
    <property type="match status" value="2"/>
</dbReference>
<dbReference type="PATRIC" id="fig|359131.3.peg.5666"/>
<dbReference type="InterPro" id="IPR000014">
    <property type="entry name" value="PAS"/>
</dbReference>
<dbReference type="CDD" id="cd00130">
    <property type="entry name" value="PAS"/>
    <property type="match status" value="1"/>
</dbReference>
<dbReference type="Gene3D" id="3.30.450.20">
    <property type="entry name" value="PAS domain"/>
    <property type="match status" value="2"/>
</dbReference>
<protein>
    <recommendedName>
        <fullName evidence="3">PAS domain-containing protein</fullName>
    </recommendedName>
</protein>
<dbReference type="EMBL" id="JZKH01000051">
    <property type="protein sequence ID" value="KJS60100.1"/>
    <property type="molecule type" value="Genomic_DNA"/>
</dbReference>
<gene>
    <name evidence="1" type="ORF">VM95_23295</name>
</gene>
<evidence type="ECO:0008006" key="3">
    <source>
        <dbReference type="Google" id="ProtNLM"/>
    </source>
</evidence>
<proteinExistence type="predicted"/>
<dbReference type="AlphaFoldDB" id="A0A0F2TCQ1"/>
<dbReference type="Proteomes" id="UP000033699">
    <property type="component" value="Unassembled WGS sequence"/>
</dbReference>
<dbReference type="RefSeq" id="WP_045700004.1">
    <property type="nucleotide sequence ID" value="NZ_JZKH01000051.1"/>
</dbReference>
<organism evidence="1 2">
    <name type="scientific">Streptomyces rubellomurinus (strain ATCC 31215)</name>
    <dbReference type="NCBI Taxonomy" id="359131"/>
    <lineage>
        <taxon>Bacteria</taxon>
        <taxon>Bacillati</taxon>
        <taxon>Actinomycetota</taxon>
        <taxon>Actinomycetes</taxon>
        <taxon>Kitasatosporales</taxon>
        <taxon>Streptomycetaceae</taxon>
        <taxon>Streptomyces</taxon>
    </lineage>
</organism>